<evidence type="ECO:0000256" key="1">
    <source>
        <dbReference type="SAM" id="MobiDB-lite"/>
    </source>
</evidence>
<dbReference type="PANTHER" id="PTHR33103:SF27">
    <property type="entry name" value="OS04G0594700 PROTEIN"/>
    <property type="match status" value="1"/>
</dbReference>
<proteinExistence type="predicted"/>
<reference evidence="2" key="1">
    <citation type="submission" date="2020-05" db="EMBL/GenBank/DDBJ databases">
        <title>WGS assembly of Panicum virgatum.</title>
        <authorList>
            <person name="Lovell J.T."/>
            <person name="Jenkins J."/>
            <person name="Shu S."/>
            <person name="Juenger T.E."/>
            <person name="Schmutz J."/>
        </authorList>
    </citation>
    <scope>NUCLEOTIDE SEQUENCE</scope>
    <source>
        <strain evidence="2">AP13</strain>
    </source>
</reference>
<protein>
    <submittedName>
        <fullName evidence="2">Uncharacterized protein</fullName>
    </submittedName>
</protein>
<evidence type="ECO:0000313" key="2">
    <source>
        <dbReference type="EMBL" id="KAG2574398.1"/>
    </source>
</evidence>
<evidence type="ECO:0000313" key="3">
    <source>
        <dbReference type="Proteomes" id="UP000823388"/>
    </source>
</evidence>
<feature type="region of interest" description="Disordered" evidence="1">
    <location>
        <begin position="80"/>
        <end position="109"/>
    </location>
</feature>
<name>A0A8T0QLN0_PANVG</name>
<dbReference type="InterPro" id="IPR007750">
    <property type="entry name" value="DUF674"/>
</dbReference>
<keyword evidence="3" id="KW-1185">Reference proteome</keyword>
<comment type="caution">
    <text evidence="2">The sequence shown here is derived from an EMBL/GenBank/DDBJ whole genome shotgun (WGS) entry which is preliminary data.</text>
</comment>
<dbReference type="Proteomes" id="UP000823388">
    <property type="component" value="Chromosome 7K"/>
</dbReference>
<dbReference type="Pfam" id="PF05056">
    <property type="entry name" value="DUF674"/>
    <property type="match status" value="1"/>
</dbReference>
<dbReference type="PANTHER" id="PTHR33103">
    <property type="entry name" value="OS01G0153900 PROTEIN"/>
    <property type="match status" value="1"/>
</dbReference>
<sequence>MRWGKRGGVVTDDGAFVRGGISYATTDNLQVVPADTDNLMNLLHDLGIEDITMLEEKTLELGTEEIKVLLKQTLKSDQPLTDLMFGPSDEPARTNEPPSMGVKVSSENGSSSDCDVLRVKLLVTKTDQSVVHAEVPEEFCNILFSFLTLPLGHVVKLLGGSSSISSIDNLHRSVGENMTGYIKSDVCRDMALSPKLPPFFSCNNNFLMTDEQAPRDSITLLVAVNPKVPTMTTETGGGYAKGQGKFLVTNELRVVPFSLINAFSELKNKEHSVSQLETTEFAFTKAEVLNLLRAALVSREALTLACSPPTKSKRRLRH</sequence>
<accession>A0A8T0QLN0</accession>
<dbReference type="EMBL" id="CM029049">
    <property type="protein sequence ID" value="KAG2574398.1"/>
    <property type="molecule type" value="Genomic_DNA"/>
</dbReference>
<dbReference type="AlphaFoldDB" id="A0A8T0QLN0"/>
<gene>
    <name evidence="2" type="ORF">PVAP13_7KG318600</name>
</gene>
<organism evidence="2 3">
    <name type="scientific">Panicum virgatum</name>
    <name type="common">Blackwell switchgrass</name>
    <dbReference type="NCBI Taxonomy" id="38727"/>
    <lineage>
        <taxon>Eukaryota</taxon>
        <taxon>Viridiplantae</taxon>
        <taxon>Streptophyta</taxon>
        <taxon>Embryophyta</taxon>
        <taxon>Tracheophyta</taxon>
        <taxon>Spermatophyta</taxon>
        <taxon>Magnoliopsida</taxon>
        <taxon>Liliopsida</taxon>
        <taxon>Poales</taxon>
        <taxon>Poaceae</taxon>
        <taxon>PACMAD clade</taxon>
        <taxon>Panicoideae</taxon>
        <taxon>Panicodae</taxon>
        <taxon>Paniceae</taxon>
        <taxon>Panicinae</taxon>
        <taxon>Panicum</taxon>
        <taxon>Panicum sect. Hiantes</taxon>
    </lineage>
</organism>